<sequence length="165" mass="17533">MSMNLKQLLRHAAIAAVMLWTGVVNAATYQFSLTGDYTASWQLDSNPAPDGYSLGIGFTLFDVQGSYTGALLPVADLTFFHSSQDGGLAIDDFYGGMTLLVADGTQLYSGSEDAPVFKLGTFALTEYQGSGHYSLSVSAVPEPATYGMLLAGLSLVAVARRRRQS</sequence>
<dbReference type="NCBIfam" id="TIGR02595">
    <property type="entry name" value="PEP_CTERM"/>
    <property type="match status" value="1"/>
</dbReference>
<keyword evidence="1" id="KW-1133">Transmembrane helix</keyword>
<dbReference type="Pfam" id="PF07589">
    <property type="entry name" value="PEP-CTERM"/>
    <property type="match status" value="1"/>
</dbReference>
<organism evidence="4 5">
    <name type="scientific">Duganella callida</name>
    <dbReference type="NCBI Taxonomy" id="2561932"/>
    <lineage>
        <taxon>Bacteria</taxon>
        <taxon>Pseudomonadati</taxon>
        <taxon>Pseudomonadota</taxon>
        <taxon>Betaproteobacteria</taxon>
        <taxon>Burkholderiales</taxon>
        <taxon>Oxalobacteraceae</taxon>
        <taxon>Telluria group</taxon>
        <taxon>Duganella</taxon>
    </lineage>
</organism>
<keyword evidence="5" id="KW-1185">Reference proteome</keyword>
<keyword evidence="1" id="KW-0812">Transmembrane</keyword>
<feature type="domain" description="Ice-binding protein C-terminal" evidence="3">
    <location>
        <begin position="139"/>
        <end position="163"/>
    </location>
</feature>
<evidence type="ECO:0000256" key="1">
    <source>
        <dbReference type="SAM" id="Phobius"/>
    </source>
</evidence>
<evidence type="ECO:0000313" key="4">
    <source>
        <dbReference type="EMBL" id="TFW16956.1"/>
    </source>
</evidence>
<evidence type="ECO:0000313" key="5">
    <source>
        <dbReference type="Proteomes" id="UP000297729"/>
    </source>
</evidence>
<dbReference type="Proteomes" id="UP000297729">
    <property type="component" value="Unassembled WGS sequence"/>
</dbReference>
<proteinExistence type="predicted"/>
<keyword evidence="2" id="KW-0732">Signal</keyword>
<feature type="signal peptide" evidence="2">
    <location>
        <begin position="1"/>
        <end position="26"/>
    </location>
</feature>
<feature type="chain" id="PRO_5021378344" evidence="2">
    <location>
        <begin position="27"/>
        <end position="165"/>
    </location>
</feature>
<evidence type="ECO:0000256" key="2">
    <source>
        <dbReference type="SAM" id="SignalP"/>
    </source>
</evidence>
<feature type="transmembrane region" description="Helical" evidence="1">
    <location>
        <begin position="143"/>
        <end position="159"/>
    </location>
</feature>
<dbReference type="EMBL" id="SPVG01000217">
    <property type="protein sequence ID" value="TFW16956.1"/>
    <property type="molecule type" value="Genomic_DNA"/>
</dbReference>
<protein>
    <submittedName>
        <fullName evidence="4">PEP-CTERM sorting domain-containing protein</fullName>
    </submittedName>
</protein>
<gene>
    <name evidence="4" type="ORF">E4L98_22055</name>
</gene>
<dbReference type="OrthoDB" id="8910694at2"/>
<name>A0A4Y9SA27_9BURK</name>
<accession>A0A4Y9SA27</accession>
<reference evidence="4 5" key="1">
    <citation type="submission" date="2019-03" db="EMBL/GenBank/DDBJ databases">
        <title>Draft Genome Sequence of Duganella callidus sp. nov., a Novel Duganella Species Isolated from Cultivated Soil.</title>
        <authorList>
            <person name="Raths R."/>
            <person name="Peta V."/>
            <person name="Bucking H."/>
        </authorList>
    </citation>
    <scope>NUCLEOTIDE SEQUENCE [LARGE SCALE GENOMIC DNA]</scope>
    <source>
        <strain evidence="4 5">DN04</strain>
    </source>
</reference>
<dbReference type="InterPro" id="IPR013424">
    <property type="entry name" value="Ice-binding_C"/>
</dbReference>
<keyword evidence="1" id="KW-0472">Membrane</keyword>
<comment type="caution">
    <text evidence="4">The sequence shown here is derived from an EMBL/GenBank/DDBJ whole genome shotgun (WGS) entry which is preliminary data.</text>
</comment>
<evidence type="ECO:0000259" key="3">
    <source>
        <dbReference type="Pfam" id="PF07589"/>
    </source>
</evidence>
<dbReference type="AlphaFoldDB" id="A0A4Y9SA27"/>